<dbReference type="OMA" id="YVENMSA"/>
<gene>
    <name evidence="19 21 22" type="ORF">SRAE_2000427000</name>
</gene>
<dbReference type="GO" id="GO:0004383">
    <property type="term" value="F:guanylate cyclase activity"/>
    <property type="evidence" value="ECO:0007669"/>
    <property type="project" value="UniProtKB-EC"/>
</dbReference>
<dbReference type="Pfam" id="PF00211">
    <property type="entry name" value="Guanylate_cyc"/>
    <property type="match status" value="1"/>
</dbReference>
<dbReference type="Gene3D" id="3.40.50.2300">
    <property type="match status" value="2"/>
</dbReference>
<dbReference type="GO" id="GO:0004016">
    <property type="term" value="F:adenylate cyclase activity"/>
    <property type="evidence" value="ECO:0007669"/>
    <property type="project" value="TreeGrafter"/>
</dbReference>
<dbReference type="InterPro" id="IPR050401">
    <property type="entry name" value="Cyclic_nucleotide_synthase"/>
</dbReference>
<proteinExistence type="inferred from homology"/>
<keyword evidence="7 15" id="KW-1133">Transmembrane helix</keyword>
<reference evidence="21" key="2">
    <citation type="submission" date="2020-12" db="UniProtKB">
        <authorList>
            <consortium name="WormBaseParasite"/>
        </authorList>
    </citation>
    <scope>IDENTIFICATION</scope>
</reference>
<evidence type="ECO:0000256" key="3">
    <source>
        <dbReference type="ARBA" id="ARBA00012202"/>
    </source>
</evidence>
<feature type="chain" id="PRO_5015030866" description="Guanylate cyclase" evidence="16">
    <location>
        <begin position="18"/>
        <end position="1076"/>
    </location>
</feature>
<dbReference type="GO" id="GO:0005524">
    <property type="term" value="F:ATP binding"/>
    <property type="evidence" value="ECO:0007669"/>
    <property type="project" value="InterPro"/>
</dbReference>
<keyword evidence="12 14" id="KW-0141">cGMP biosynthesis</keyword>
<dbReference type="WormBase" id="SRAE_2000427000">
    <property type="protein sequence ID" value="SRP08448"/>
    <property type="gene ID" value="WBGene00264500"/>
</dbReference>
<keyword evidence="11 13" id="KW-0456">Lyase</keyword>
<evidence type="ECO:0000313" key="21">
    <source>
        <dbReference type="WBParaSite" id="SRAE_2000427000.1"/>
    </source>
</evidence>
<dbReference type="WBParaSite" id="SRAE_2000427000.1">
    <property type="protein sequence ID" value="SRAE_2000427000.1"/>
    <property type="gene ID" value="WBGene00264500"/>
</dbReference>
<evidence type="ECO:0000256" key="9">
    <source>
        <dbReference type="ARBA" id="ARBA00023170"/>
    </source>
</evidence>
<dbReference type="PROSITE" id="PS50011">
    <property type="entry name" value="PROTEIN_KINASE_DOM"/>
    <property type="match status" value="1"/>
</dbReference>
<dbReference type="GO" id="GO:0007635">
    <property type="term" value="P:chemosensory behavior"/>
    <property type="evidence" value="ECO:0007669"/>
    <property type="project" value="UniProtKB-ARBA"/>
</dbReference>
<dbReference type="SUPFAM" id="SSF55073">
    <property type="entry name" value="Nucleotide cyclase"/>
    <property type="match status" value="1"/>
</dbReference>
<dbReference type="InterPro" id="IPR028082">
    <property type="entry name" value="Peripla_BP_I"/>
</dbReference>
<keyword evidence="4 15" id="KW-0812">Transmembrane</keyword>
<feature type="signal peptide" evidence="16">
    <location>
        <begin position="1"/>
        <end position="17"/>
    </location>
</feature>
<dbReference type="RefSeq" id="XP_024508822.1">
    <property type="nucleotide sequence ID" value="XM_024643120.1"/>
</dbReference>
<evidence type="ECO:0000256" key="1">
    <source>
        <dbReference type="ARBA" id="ARBA00001436"/>
    </source>
</evidence>
<evidence type="ECO:0000313" key="22">
    <source>
        <dbReference type="WormBase" id="SRAE_2000427000"/>
    </source>
</evidence>
<dbReference type="CTD" id="36381993"/>
<evidence type="ECO:0000313" key="20">
    <source>
        <dbReference type="Proteomes" id="UP000035682"/>
    </source>
</evidence>
<comment type="catalytic activity">
    <reaction evidence="1 14">
        <text>GTP = 3',5'-cyclic GMP + diphosphate</text>
        <dbReference type="Rhea" id="RHEA:13665"/>
        <dbReference type="ChEBI" id="CHEBI:33019"/>
        <dbReference type="ChEBI" id="CHEBI:37565"/>
        <dbReference type="ChEBI" id="CHEBI:57746"/>
        <dbReference type="EC" id="4.6.1.2"/>
    </reaction>
</comment>
<evidence type="ECO:0000256" key="2">
    <source>
        <dbReference type="ARBA" id="ARBA00004479"/>
    </source>
</evidence>
<dbReference type="InterPro" id="IPR001054">
    <property type="entry name" value="A/G_cyclase"/>
</dbReference>
<reference evidence="19 20" key="1">
    <citation type="submission" date="2014-09" db="EMBL/GenBank/DDBJ databases">
        <authorList>
            <person name="Martin A.A."/>
        </authorList>
    </citation>
    <scope>NUCLEOTIDE SEQUENCE</scope>
    <source>
        <strain evidence="20">ED321</strain>
        <strain evidence="19">ED321 Heterogonic</strain>
    </source>
</reference>
<dbReference type="SMART" id="SM00044">
    <property type="entry name" value="CYCc"/>
    <property type="match status" value="1"/>
</dbReference>
<dbReference type="GO" id="GO:0004672">
    <property type="term" value="F:protein kinase activity"/>
    <property type="evidence" value="ECO:0007669"/>
    <property type="project" value="InterPro"/>
</dbReference>
<keyword evidence="9 19" id="KW-0675">Receptor</keyword>
<keyword evidence="20" id="KW-1185">Reference proteome</keyword>
<dbReference type="GO" id="GO:0001653">
    <property type="term" value="F:peptide receptor activity"/>
    <property type="evidence" value="ECO:0007669"/>
    <property type="project" value="TreeGrafter"/>
</dbReference>
<keyword evidence="6" id="KW-0547">Nucleotide-binding</keyword>
<evidence type="ECO:0000256" key="13">
    <source>
        <dbReference type="RuleBase" id="RU000405"/>
    </source>
</evidence>
<dbReference type="EC" id="4.6.1.2" evidence="3 14"/>
<evidence type="ECO:0000259" key="17">
    <source>
        <dbReference type="PROSITE" id="PS50011"/>
    </source>
</evidence>
<evidence type="ECO:0000259" key="18">
    <source>
        <dbReference type="PROSITE" id="PS50125"/>
    </source>
</evidence>
<keyword evidence="5 16" id="KW-0732">Signal</keyword>
<dbReference type="AlphaFoldDB" id="A0A090LIQ3"/>
<dbReference type="InterPro" id="IPR018297">
    <property type="entry name" value="A/G_cyclase_CS"/>
</dbReference>
<protein>
    <recommendedName>
        <fullName evidence="3 14">Guanylate cyclase</fullName>
        <ecNumber evidence="3 14">4.6.1.2</ecNumber>
    </recommendedName>
</protein>
<dbReference type="Proteomes" id="UP000035682">
    <property type="component" value="Unplaced"/>
</dbReference>
<dbReference type="GO" id="GO:0035556">
    <property type="term" value="P:intracellular signal transduction"/>
    <property type="evidence" value="ECO:0007669"/>
    <property type="project" value="InterPro"/>
</dbReference>
<keyword evidence="10" id="KW-0325">Glycoprotein</keyword>
<dbReference type="STRING" id="34506.A0A090LIQ3"/>
<evidence type="ECO:0000256" key="6">
    <source>
        <dbReference type="ARBA" id="ARBA00022741"/>
    </source>
</evidence>
<feature type="domain" description="Protein kinase" evidence="17">
    <location>
        <begin position="515"/>
        <end position="830"/>
    </location>
</feature>
<dbReference type="CDD" id="cd06352">
    <property type="entry name" value="PBP1_NPR_GC-like"/>
    <property type="match status" value="1"/>
</dbReference>
<dbReference type="GO" id="GO:0006935">
    <property type="term" value="P:chemotaxis"/>
    <property type="evidence" value="ECO:0007669"/>
    <property type="project" value="UniProtKB-ARBA"/>
</dbReference>
<evidence type="ECO:0000256" key="14">
    <source>
        <dbReference type="RuleBase" id="RU003431"/>
    </source>
</evidence>
<evidence type="ECO:0000256" key="12">
    <source>
        <dbReference type="ARBA" id="ARBA00023293"/>
    </source>
</evidence>
<dbReference type="PROSITE" id="PS00452">
    <property type="entry name" value="GUANYLATE_CYCLASE_1"/>
    <property type="match status" value="1"/>
</dbReference>
<evidence type="ECO:0000256" key="16">
    <source>
        <dbReference type="SAM" id="SignalP"/>
    </source>
</evidence>
<evidence type="ECO:0000256" key="15">
    <source>
        <dbReference type="SAM" id="Phobius"/>
    </source>
</evidence>
<evidence type="ECO:0000256" key="11">
    <source>
        <dbReference type="ARBA" id="ARBA00023239"/>
    </source>
</evidence>
<sequence length="1076" mass="123002">MLTTFIILLNLITIIFCQNNTTYNHEIRIALLLPNVNPDIVIWQGYQNSAAAVVQAWKLAKENYTNLEKINLSFKLILNDCNVSDTVGELRKAIVENNISVVIGPPCSETCIPASLITSYYNLPIYLFGTSMFNDMSDVSIFPTLMQSMPSYIDAAKGLGEILTKFEWNRVSLVYMNSISKLSRCAAFAYQVDYQFSNYYSNVAIVYKRILTSFEPKDLRITAKSINQVTRINIICIDEIDKLRSLMLAFFDSGMNNTEYVFINVDPDMDFYINEEGKNAMKDYNLTADGRDKDAFSMYSLMYHYQFSVTNGIPGKYDDLKVNMKKYMKEWPFYCFDECDKYNVSSVYAPYLFDTAYIYFTAISKGLNLYNDTLSFNEIIKNGSLISQLSVGNYIGATGSFQIDTNLVRNSVLSLSSYSENGENITSWISIEVFNYKTVKMDLLYTDEKSTIWLKRNGEKPLSIPKCGYLNENCQKSFIESYPLYFGIIIFVSVLIIIATILIISFMYYLKRKEEEKQNEVWKVRFGSLIKYSDFKGASSIMMSRRSVNSNLSNQDKNSFFDKNDGRHQLFVLNNNPVMGRVHNCYYVLNKKEMAYIRHVVMIDNENINKLIGFCIDGPALLSLWRYCSRGCLIDILTNDNLNINIDGFFIYSLIKDVIEGLYAMHHSIIEVHGNLSSKNCLVDERWQVKLSDYGLPFLRIYEQPKSASEQLWTAPELLRDNEMKPNQATDIYSLSIVMADLVNKNLSFENSDSNKEADEIIYMLKNRSSDMTRPTLKPAVEGININLLHLIKDMWSEDPSRRPKIKTVKKLVKDMNEGKSKNLMDHMYNLLENYATSLEEDIQSRTKELVEEKKKADILLSRMLPKAIAEKLKAGQIIPPEHFNSVTVFFSDVVSFTTLASKCSALQVVNLMNGLYTIFDSTINEHDVYKVETIGDGYLCVSGLPERNGNRHIKEIANLSLELIKKIPEFKIDHLPNERIRIRIGMNSGSCVAGVVGLTMPRYCLFGDTVNTASRMESNGKPNHIHMSCEAHELLNKYGGFVTKPRGEVLIKGKGVMETFWLLGRQGEQLLDVDE</sequence>
<dbReference type="PROSITE" id="PS50125">
    <property type="entry name" value="GUANYLATE_CYCLASE_2"/>
    <property type="match status" value="1"/>
</dbReference>
<dbReference type="InterPro" id="IPR011009">
    <property type="entry name" value="Kinase-like_dom_sf"/>
</dbReference>
<dbReference type="Gene3D" id="1.10.510.10">
    <property type="entry name" value="Transferase(Phosphotransferase) domain 1"/>
    <property type="match status" value="1"/>
</dbReference>
<dbReference type="InterPro" id="IPR001828">
    <property type="entry name" value="ANF_lig-bd_rcpt"/>
</dbReference>
<dbReference type="Gene3D" id="3.30.70.1230">
    <property type="entry name" value="Nucleotide cyclase"/>
    <property type="match status" value="1"/>
</dbReference>
<dbReference type="SUPFAM" id="SSF53822">
    <property type="entry name" value="Periplasmic binding protein-like I"/>
    <property type="match status" value="1"/>
</dbReference>
<dbReference type="Pfam" id="PF07714">
    <property type="entry name" value="PK_Tyr_Ser-Thr"/>
    <property type="match status" value="1"/>
</dbReference>
<dbReference type="GO" id="GO:0005886">
    <property type="term" value="C:plasma membrane"/>
    <property type="evidence" value="ECO:0007669"/>
    <property type="project" value="TreeGrafter"/>
</dbReference>
<evidence type="ECO:0000256" key="8">
    <source>
        <dbReference type="ARBA" id="ARBA00023136"/>
    </source>
</evidence>
<dbReference type="EMBL" id="LN609529">
    <property type="protein sequence ID" value="CEF69623.1"/>
    <property type="molecule type" value="Genomic_DNA"/>
</dbReference>
<dbReference type="CDD" id="cd07302">
    <property type="entry name" value="CHD"/>
    <property type="match status" value="1"/>
</dbReference>
<comment type="subcellular location">
    <subcellularLocation>
        <location evidence="2">Membrane</location>
        <topology evidence="2">Single-pass type I membrane protein</topology>
    </subcellularLocation>
</comment>
<dbReference type="PANTHER" id="PTHR11920">
    <property type="entry name" value="GUANYLYL CYCLASE"/>
    <property type="match status" value="1"/>
</dbReference>
<feature type="domain" description="Guanylate cyclase" evidence="18">
    <location>
        <begin position="888"/>
        <end position="1018"/>
    </location>
</feature>
<dbReference type="OrthoDB" id="302535at2759"/>
<comment type="similarity">
    <text evidence="13">Belongs to the adenylyl cyclase class-4/guanylyl cyclase family.</text>
</comment>
<name>A0A090LIQ3_STRRB</name>
<dbReference type="SUPFAM" id="SSF56112">
    <property type="entry name" value="Protein kinase-like (PK-like)"/>
    <property type="match status" value="1"/>
</dbReference>
<dbReference type="InterPro" id="IPR000719">
    <property type="entry name" value="Prot_kinase_dom"/>
</dbReference>
<evidence type="ECO:0000256" key="10">
    <source>
        <dbReference type="ARBA" id="ARBA00023180"/>
    </source>
</evidence>
<evidence type="ECO:0000256" key="5">
    <source>
        <dbReference type="ARBA" id="ARBA00022729"/>
    </source>
</evidence>
<dbReference type="GeneID" id="36381993"/>
<accession>A0A090LIQ3</accession>
<keyword evidence="8 15" id="KW-0472">Membrane</keyword>
<evidence type="ECO:0000313" key="19">
    <source>
        <dbReference type="EMBL" id="CEF69623.1"/>
    </source>
</evidence>
<dbReference type="eggNOG" id="KOG1023">
    <property type="taxonomic scope" value="Eukaryota"/>
</dbReference>
<dbReference type="InterPro" id="IPR001245">
    <property type="entry name" value="Ser-Thr/Tyr_kinase_cat_dom"/>
</dbReference>
<dbReference type="GO" id="GO:0007168">
    <property type="term" value="P:receptor guanylyl cyclase signaling pathway"/>
    <property type="evidence" value="ECO:0007669"/>
    <property type="project" value="TreeGrafter"/>
</dbReference>
<dbReference type="FunFam" id="3.30.70.1230:FF:000023">
    <property type="entry name" value="Guanylate cyclase"/>
    <property type="match status" value="1"/>
</dbReference>
<dbReference type="Pfam" id="PF01094">
    <property type="entry name" value="ANF_receptor"/>
    <property type="match status" value="1"/>
</dbReference>
<dbReference type="PANTHER" id="PTHR11920:SF375">
    <property type="entry name" value="RECEPTOR-TYPE GUANYLATE CYCLASE GCY-13"/>
    <property type="match status" value="1"/>
</dbReference>
<evidence type="ECO:0000256" key="7">
    <source>
        <dbReference type="ARBA" id="ARBA00022989"/>
    </source>
</evidence>
<dbReference type="InterPro" id="IPR029787">
    <property type="entry name" value="Nucleotide_cyclase"/>
</dbReference>
<feature type="transmembrane region" description="Helical" evidence="15">
    <location>
        <begin position="484"/>
        <end position="510"/>
    </location>
</feature>
<organism evidence="19">
    <name type="scientific">Strongyloides ratti</name>
    <name type="common">Parasitic roundworm</name>
    <dbReference type="NCBI Taxonomy" id="34506"/>
    <lineage>
        <taxon>Eukaryota</taxon>
        <taxon>Metazoa</taxon>
        <taxon>Ecdysozoa</taxon>
        <taxon>Nematoda</taxon>
        <taxon>Chromadorea</taxon>
        <taxon>Rhabditida</taxon>
        <taxon>Tylenchina</taxon>
        <taxon>Panagrolaimomorpha</taxon>
        <taxon>Strongyloidoidea</taxon>
        <taxon>Strongyloididae</taxon>
        <taxon>Strongyloides</taxon>
    </lineage>
</organism>
<evidence type="ECO:0000256" key="4">
    <source>
        <dbReference type="ARBA" id="ARBA00022692"/>
    </source>
</evidence>